<name>A0ABV8WW28_9BACI</name>
<dbReference type="EMBL" id="JBHSDT010000004">
    <property type="protein sequence ID" value="MFC4403243.1"/>
    <property type="molecule type" value="Genomic_DNA"/>
</dbReference>
<proteinExistence type="predicted"/>
<organism evidence="3 4">
    <name type="scientific">Gracilibacillus xinjiangensis</name>
    <dbReference type="NCBI Taxonomy" id="1193282"/>
    <lineage>
        <taxon>Bacteria</taxon>
        <taxon>Bacillati</taxon>
        <taxon>Bacillota</taxon>
        <taxon>Bacilli</taxon>
        <taxon>Bacillales</taxon>
        <taxon>Bacillaceae</taxon>
        <taxon>Gracilibacillus</taxon>
    </lineage>
</organism>
<comment type="caution">
    <text evidence="3">The sequence shown here is derived from an EMBL/GenBank/DDBJ whole genome shotgun (WGS) entry which is preliminary data.</text>
</comment>
<evidence type="ECO:0000313" key="3">
    <source>
        <dbReference type="EMBL" id="MFC4403243.1"/>
    </source>
</evidence>
<reference evidence="4" key="1">
    <citation type="journal article" date="2019" name="Int. J. Syst. Evol. Microbiol.">
        <title>The Global Catalogue of Microorganisms (GCM) 10K type strain sequencing project: providing services to taxonomists for standard genome sequencing and annotation.</title>
        <authorList>
            <consortium name="The Broad Institute Genomics Platform"/>
            <consortium name="The Broad Institute Genome Sequencing Center for Infectious Disease"/>
            <person name="Wu L."/>
            <person name="Ma J."/>
        </authorList>
    </citation>
    <scope>NUCLEOTIDE SEQUENCE [LARGE SCALE GENOMIC DNA]</scope>
    <source>
        <strain evidence="4">CCUG 37865</strain>
    </source>
</reference>
<dbReference type="Proteomes" id="UP001595882">
    <property type="component" value="Unassembled WGS sequence"/>
</dbReference>
<sequence length="118" mass="13787">MKKQLLIFIFHCLLCVLLVFLLKRDTPIIDSINYAFYISGFYLTAGLLLLVVSRGFFDITVESFKKVFTRIDKKRQWEGTWQDPRLLSEKVTPGWIRFCLIQGGLMLVVMAILLAIYY</sequence>
<keyword evidence="1" id="KW-1133">Transmembrane helix</keyword>
<dbReference type="RefSeq" id="WP_390251584.1">
    <property type="nucleotide sequence ID" value="NZ_JBHSDT010000004.1"/>
</dbReference>
<feature type="transmembrane region" description="Helical" evidence="1">
    <location>
        <begin position="95"/>
        <end position="117"/>
    </location>
</feature>
<keyword evidence="1" id="KW-0812">Transmembrane</keyword>
<gene>
    <name evidence="3" type="ORF">ACFOY7_09145</name>
</gene>
<accession>A0ABV8WW28</accession>
<evidence type="ECO:0000256" key="1">
    <source>
        <dbReference type="SAM" id="Phobius"/>
    </source>
</evidence>
<dbReference type="Pfam" id="PF13038">
    <property type="entry name" value="DUF3899"/>
    <property type="match status" value="1"/>
</dbReference>
<evidence type="ECO:0000313" key="4">
    <source>
        <dbReference type="Proteomes" id="UP001595882"/>
    </source>
</evidence>
<feature type="transmembrane region" description="Helical" evidence="1">
    <location>
        <begin position="34"/>
        <end position="57"/>
    </location>
</feature>
<keyword evidence="1" id="KW-0472">Membrane</keyword>
<dbReference type="InterPro" id="IPR025007">
    <property type="entry name" value="DUF3899"/>
</dbReference>
<feature type="domain" description="DUF3899" evidence="2">
    <location>
        <begin position="32"/>
        <end position="114"/>
    </location>
</feature>
<protein>
    <submittedName>
        <fullName evidence="3">DUF3899 domain-containing protein</fullName>
    </submittedName>
</protein>
<keyword evidence="4" id="KW-1185">Reference proteome</keyword>
<evidence type="ECO:0000259" key="2">
    <source>
        <dbReference type="Pfam" id="PF13038"/>
    </source>
</evidence>